<accession>A0A2U1M9E3</accession>
<evidence type="ECO:0008006" key="4">
    <source>
        <dbReference type="Google" id="ProtNLM"/>
    </source>
</evidence>
<feature type="region of interest" description="Disordered" evidence="1">
    <location>
        <begin position="105"/>
        <end position="141"/>
    </location>
</feature>
<sequence length="141" mass="16696">MDEMTARMCQNGIGRTDYARVMVEFEACKVMKNEIKIEYTDKERKVKGTKMVTVMYDWKPECCNHCKVFGHSFEKCDARPRTVEELKAKADEEARIKSLNEARVAKASEVKQGNNGNWQQQRKGGQQRWNNHRQEYRERRM</sequence>
<dbReference type="Proteomes" id="UP000245207">
    <property type="component" value="Unassembled WGS sequence"/>
</dbReference>
<proteinExistence type="predicted"/>
<dbReference type="EMBL" id="PKPP01006049">
    <property type="protein sequence ID" value="PWA57855.1"/>
    <property type="molecule type" value="Genomic_DNA"/>
</dbReference>
<feature type="compositionally biased region" description="Basic and acidic residues" evidence="1">
    <location>
        <begin position="132"/>
        <end position="141"/>
    </location>
</feature>
<protein>
    <recommendedName>
        <fullName evidence="4">Zinc knuckle CX2CX4HX4C</fullName>
    </recommendedName>
</protein>
<comment type="caution">
    <text evidence="2">The sequence shown here is derived from an EMBL/GenBank/DDBJ whole genome shotgun (WGS) entry which is preliminary data.</text>
</comment>
<gene>
    <name evidence="2" type="ORF">CTI12_AA405930</name>
</gene>
<keyword evidence="3" id="KW-1185">Reference proteome</keyword>
<evidence type="ECO:0000256" key="1">
    <source>
        <dbReference type="SAM" id="MobiDB-lite"/>
    </source>
</evidence>
<organism evidence="2 3">
    <name type="scientific">Artemisia annua</name>
    <name type="common">Sweet wormwood</name>
    <dbReference type="NCBI Taxonomy" id="35608"/>
    <lineage>
        <taxon>Eukaryota</taxon>
        <taxon>Viridiplantae</taxon>
        <taxon>Streptophyta</taxon>
        <taxon>Embryophyta</taxon>
        <taxon>Tracheophyta</taxon>
        <taxon>Spermatophyta</taxon>
        <taxon>Magnoliopsida</taxon>
        <taxon>eudicotyledons</taxon>
        <taxon>Gunneridae</taxon>
        <taxon>Pentapetalae</taxon>
        <taxon>asterids</taxon>
        <taxon>campanulids</taxon>
        <taxon>Asterales</taxon>
        <taxon>Asteraceae</taxon>
        <taxon>Asteroideae</taxon>
        <taxon>Anthemideae</taxon>
        <taxon>Artemisiinae</taxon>
        <taxon>Artemisia</taxon>
    </lineage>
</organism>
<dbReference type="AlphaFoldDB" id="A0A2U1M9E3"/>
<reference evidence="2 3" key="1">
    <citation type="journal article" date="2018" name="Mol. Plant">
        <title>The genome of Artemisia annua provides insight into the evolution of Asteraceae family and artemisinin biosynthesis.</title>
        <authorList>
            <person name="Shen Q."/>
            <person name="Zhang L."/>
            <person name="Liao Z."/>
            <person name="Wang S."/>
            <person name="Yan T."/>
            <person name="Shi P."/>
            <person name="Liu M."/>
            <person name="Fu X."/>
            <person name="Pan Q."/>
            <person name="Wang Y."/>
            <person name="Lv Z."/>
            <person name="Lu X."/>
            <person name="Zhang F."/>
            <person name="Jiang W."/>
            <person name="Ma Y."/>
            <person name="Chen M."/>
            <person name="Hao X."/>
            <person name="Li L."/>
            <person name="Tang Y."/>
            <person name="Lv G."/>
            <person name="Zhou Y."/>
            <person name="Sun X."/>
            <person name="Brodelius P.E."/>
            <person name="Rose J.K.C."/>
            <person name="Tang K."/>
        </authorList>
    </citation>
    <scope>NUCLEOTIDE SEQUENCE [LARGE SCALE GENOMIC DNA]</scope>
    <source>
        <strain evidence="3">cv. Huhao1</strain>
        <tissue evidence="2">Leaf</tissue>
    </source>
</reference>
<evidence type="ECO:0000313" key="3">
    <source>
        <dbReference type="Proteomes" id="UP000245207"/>
    </source>
</evidence>
<evidence type="ECO:0000313" key="2">
    <source>
        <dbReference type="EMBL" id="PWA57855.1"/>
    </source>
</evidence>
<name>A0A2U1M9E3_ARTAN</name>
<feature type="compositionally biased region" description="Low complexity" evidence="1">
    <location>
        <begin position="111"/>
        <end position="129"/>
    </location>
</feature>